<dbReference type="PANTHER" id="PTHR23113">
    <property type="entry name" value="GUANINE NUCLEOTIDE EXCHANGE FACTOR"/>
    <property type="match status" value="1"/>
</dbReference>
<dbReference type="PROSITE" id="PS50009">
    <property type="entry name" value="RASGEF_CAT"/>
    <property type="match status" value="1"/>
</dbReference>
<dbReference type="SUPFAM" id="SSF48366">
    <property type="entry name" value="Ras GEF"/>
    <property type="match status" value="1"/>
</dbReference>
<dbReference type="SMART" id="SM00147">
    <property type="entry name" value="RasGEF"/>
    <property type="match status" value="1"/>
</dbReference>
<evidence type="ECO:0000313" key="4">
    <source>
        <dbReference type="EMBL" id="NDV35832.1"/>
    </source>
</evidence>
<proteinExistence type="predicted"/>
<dbReference type="InterPro" id="IPR023578">
    <property type="entry name" value="Ras_GEF_dom_sf"/>
</dbReference>
<dbReference type="EMBL" id="GIBP01006863">
    <property type="protein sequence ID" value="NDV35832.1"/>
    <property type="molecule type" value="Transcribed_RNA"/>
</dbReference>
<dbReference type="GO" id="GO:0007265">
    <property type="term" value="P:Ras protein signal transduction"/>
    <property type="evidence" value="ECO:0007669"/>
    <property type="project" value="TreeGrafter"/>
</dbReference>
<dbReference type="GO" id="GO:0005085">
    <property type="term" value="F:guanyl-nucleotide exchange factor activity"/>
    <property type="evidence" value="ECO:0007669"/>
    <property type="project" value="UniProtKB-KW"/>
</dbReference>
<dbReference type="Pfam" id="PF00617">
    <property type="entry name" value="RasGEF"/>
    <property type="match status" value="1"/>
</dbReference>
<dbReference type="GO" id="GO:0005886">
    <property type="term" value="C:plasma membrane"/>
    <property type="evidence" value="ECO:0007669"/>
    <property type="project" value="TreeGrafter"/>
</dbReference>
<dbReference type="AlphaFoldDB" id="A0A6B2LFK3"/>
<dbReference type="InterPro" id="IPR008937">
    <property type="entry name" value="Ras-like_GEF"/>
</dbReference>
<dbReference type="CDD" id="cd00155">
    <property type="entry name" value="RasGEF"/>
    <property type="match status" value="1"/>
</dbReference>
<keyword evidence="1 2" id="KW-0344">Guanine-nucleotide releasing factor</keyword>
<evidence type="ECO:0000256" key="2">
    <source>
        <dbReference type="PROSITE-ProRule" id="PRU00168"/>
    </source>
</evidence>
<organism evidence="4">
    <name type="scientific">Arcella intermedia</name>
    <dbReference type="NCBI Taxonomy" id="1963864"/>
    <lineage>
        <taxon>Eukaryota</taxon>
        <taxon>Amoebozoa</taxon>
        <taxon>Tubulinea</taxon>
        <taxon>Elardia</taxon>
        <taxon>Arcellinida</taxon>
        <taxon>Sphaerothecina</taxon>
        <taxon>Arcellidae</taxon>
        <taxon>Arcella</taxon>
    </lineage>
</organism>
<name>A0A6B2LFK3_9EUKA</name>
<dbReference type="PANTHER" id="PTHR23113:SF99">
    <property type="entry name" value="RASGEF DOMAIN-CONTAINING PROTEIN"/>
    <property type="match status" value="1"/>
</dbReference>
<dbReference type="Gene3D" id="1.10.840.10">
    <property type="entry name" value="Ras guanine-nucleotide exchange factors catalytic domain"/>
    <property type="match status" value="1"/>
</dbReference>
<evidence type="ECO:0000256" key="1">
    <source>
        <dbReference type="ARBA" id="ARBA00022658"/>
    </source>
</evidence>
<dbReference type="InterPro" id="IPR036964">
    <property type="entry name" value="RASGEF_cat_dom_sf"/>
</dbReference>
<sequence length="243" mass="28705">MDYDAKLIAEHLTLIEEENLKRLRVKELVGLNWTKKEAEDLSPNVLVIVRHFNKMTSWVSTEILRKKSSRTQVIKKFIQIAQICLEMCNFSSLMVILSGLELTVITRLRRTWEEVKVKKCFKILEKIKNEFSLSSNYKNYRLLYQKCIENKKPFIPLLAVHLQDIVFIHEGNQDYTNKETETFNFEKITMFADSVHQLTLIQKRSYGLKVESPEFITDLVSCKTYTEKEAYEESLKIEPRKQN</sequence>
<dbReference type="InterPro" id="IPR001895">
    <property type="entry name" value="RASGEF_cat_dom"/>
</dbReference>
<reference evidence="4" key="1">
    <citation type="journal article" date="2020" name="J. Eukaryot. Microbiol.">
        <title>De novo Sequencing, Assembly and Annotation of the Transcriptome for the Free-Living Testate Amoeba Arcella intermedia.</title>
        <authorList>
            <person name="Ribeiro G.M."/>
            <person name="Porfirio-Sousa A.L."/>
            <person name="Maurer-Alcala X.X."/>
            <person name="Katz L.A."/>
            <person name="Lahr D.J.G."/>
        </authorList>
    </citation>
    <scope>NUCLEOTIDE SEQUENCE</scope>
</reference>
<protein>
    <recommendedName>
        <fullName evidence="3">Ras-GEF domain-containing protein</fullName>
    </recommendedName>
</protein>
<feature type="domain" description="Ras-GEF" evidence="3">
    <location>
        <begin position="4"/>
        <end position="240"/>
    </location>
</feature>
<accession>A0A6B2LFK3</accession>
<evidence type="ECO:0000259" key="3">
    <source>
        <dbReference type="PROSITE" id="PS50009"/>
    </source>
</evidence>